<protein>
    <submittedName>
        <fullName evidence="1">Uncharacterized protein</fullName>
    </submittedName>
</protein>
<evidence type="ECO:0000313" key="1">
    <source>
        <dbReference type="EMBL" id="SVB00115.1"/>
    </source>
</evidence>
<organism evidence="1">
    <name type="scientific">marine metagenome</name>
    <dbReference type="NCBI Taxonomy" id="408172"/>
    <lineage>
        <taxon>unclassified sequences</taxon>
        <taxon>metagenomes</taxon>
        <taxon>ecological metagenomes</taxon>
    </lineage>
</organism>
<gene>
    <name evidence="1" type="ORF">METZ01_LOCUS152969</name>
</gene>
<accession>A0A382AEX0</accession>
<sequence length="168" mass="20210">MTNSNNTVNIMVNDYGKENVNYLKDSKYKRIINKILGNGMLGLQQYIKYKYCNPEIPENLTIKYTNQRSNKLKVREDNEWKTRDKNEVMDELYDRDNNVEEVLGIYDQLNDLQDTEEMDDNQEKFVTKIATFYDSDEEDYDEMKKLKNGTLNYFYDCYKKNTKKYDIN</sequence>
<reference evidence="1" key="1">
    <citation type="submission" date="2018-05" db="EMBL/GenBank/DDBJ databases">
        <authorList>
            <person name="Lanie J.A."/>
            <person name="Ng W.-L."/>
            <person name="Kazmierczak K.M."/>
            <person name="Andrzejewski T.M."/>
            <person name="Davidsen T.M."/>
            <person name="Wayne K.J."/>
            <person name="Tettelin H."/>
            <person name="Glass J.I."/>
            <person name="Rusch D."/>
            <person name="Podicherti R."/>
            <person name="Tsui H.-C.T."/>
            <person name="Winkler M.E."/>
        </authorList>
    </citation>
    <scope>NUCLEOTIDE SEQUENCE</scope>
</reference>
<proteinExistence type="predicted"/>
<dbReference type="EMBL" id="UINC01025120">
    <property type="protein sequence ID" value="SVB00115.1"/>
    <property type="molecule type" value="Genomic_DNA"/>
</dbReference>
<name>A0A382AEX0_9ZZZZ</name>
<dbReference type="AlphaFoldDB" id="A0A382AEX0"/>